<dbReference type="NCBIfam" id="TIGR00002">
    <property type="entry name" value="S16"/>
    <property type="match status" value="1"/>
</dbReference>
<keyword evidence="2 3" id="KW-0687">Ribonucleoprotein</keyword>
<proteinExistence type="inferred from homology"/>
<evidence type="ECO:0000256" key="2">
    <source>
        <dbReference type="ARBA" id="ARBA00023274"/>
    </source>
</evidence>
<dbReference type="GO" id="GO:0005737">
    <property type="term" value="C:cytoplasm"/>
    <property type="evidence" value="ECO:0007669"/>
    <property type="project" value="UniProtKB-ARBA"/>
</dbReference>
<dbReference type="GO" id="GO:0015935">
    <property type="term" value="C:small ribosomal subunit"/>
    <property type="evidence" value="ECO:0007669"/>
    <property type="project" value="TreeGrafter"/>
</dbReference>
<comment type="caution">
    <text evidence="4">The sequence shown here is derived from an EMBL/GenBank/DDBJ whole genome shotgun (WGS) entry which is preliminary data.</text>
</comment>
<organism evidence="4 5">
    <name type="scientific">Candidatus Abawacabacteria bacterium RBG_16_42_10</name>
    <dbReference type="NCBI Taxonomy" id="1817814"/>
    <lineage>
        <taxon>Bacteria</taxon>
        <taxon>Candidatus Abawacaibacteriota</taxon>
    </lineage>
</organism>
<gene>
    <name evidence="3" type="primary">rpsP</name>
    <name evidence="4" type="ORF">A2V81_04790</name>
</gene>
<dbReference type="InterPro" id="IPR020592">
    <property type="entry name" value="Ribosomal_bS16_CS"/>
</dbReference>
<dbReference type="Pfam" id="PF00886">
    <property type="entry name" value="Ribosomal_S16"/>
    <property type="match status" value="1"/>
</dbReference>
<dbReference type="Gene3D" id="3.30.1320.10">
    <property type="match status" value="1"/>
</dbReference>
<dbReference type="HAMAP" id="MF_00385">
    <property type="entry name" value="Ribosomal_bS16"/>
    <property type="match status" value="1"/>
</dbReference>
<dbReference type="PROSITE" id="PS00732">
    <property type="entry name" value="RIBOSOMAL_S16"/>
    <property type="match status" value="1"/>
</dbReference>
<evidence type="ECO:0000313" key="5">
    <source>
        <dbReference type="Proteomes" id="UP000177614"/>
    </source>
</evidence>
<keyword evidence="1 3" id="KW-0689">Ribosomal protein</keyword>
<dbReference type="AlphaFoldDB" id="A0A1F4XIQ3"/>
<name>A0A1F4XIQ3_9BACT</name>
<evidence type="ECO:0000256" key="1">
    <source>
        <dbReference type="ARBA" id="ARBA00022980"/>
    </source>
</evidence>
<dbReference type="PANTHER" id="PTHR12919">
    <property type="entry name" value="30S RIBOSOMAL PROTEIN S16"/>
    <property type="match status" value="1"/>
</dbReference>
<evidence type="ECO:0000313" key="4">
    <source>
        <dbReference type="EMBL" id="OGC81567.1"/>
    </source>
</evidence>
<dbReference type="GO" id="GO:0003735">
    <property type="term" value="F:structural constituent of ribosome"/>
    <property type="evidence" value="ECO:0007669"/>
    <property type="project" value="InterPro"/>
</dbReference>
<sequence>MLRIRLARVGRPNQPRYRVVVTEHTNPAKKKYNEVLGNYLPTEKPKKLIIDLDRFKYWVSKGAKPTQTVADLVKRVS</sequence>
<dbReference type="InterPro" id="IPR023803">
    <property type="entry name" value="Ribosomal_bS16_dom_sf"/>
</dbReference>
<comment type="similarity">
    <text evidence="3">Belongs to the bacterial ribosomal protein bS16 family.</text>
</comment>
<dbReference type="InterPro" id="IPR000307">
    <property type="entry name" value="Ribosomal_bS16"/>
</dbReference>
<dbReference type="STRING" id="1817814.A2V81_04790"/>
<dbReference type="Proteomes" id="UP000177614">
    <property type="component" value="Unassembled WGS sequence"/>
</dbReference>
<dbReference type="PANTHER" id="PTHR12919:SF20">
    <property type="entry name" value="SMALL RIBOSOMAL SUBUNIT PROTEIN BS16M"/>
    <property type="match status" value="1"/>
</dbReference>
<dbReference type="GO" id="GO:0006412">
    <property type="term" value="P:translation"/>
    <property type="evidence" value="ECO:0007669"/>
    <property type="project" value="UniProtKB-UniRule"/>
</dbReference>
<reference evidence="4 5" key="1">
    <citation type="journal article" date="2016" name="Nat. Commun.">
        <title>Thousands of microbial genomes shed light on interconnected biogeochemical processes in an aquifer system.</title>
        <authorList>
            <person name="Anantharaman K."/>
            <person name="Brown C.T."/>
            <person name="Hug L.A."/>
            <person name="Sharon I."/>
            <person name="Castelle C.J."/>
            <person name="Probst A.J."/>
            <person name="Thomas B.C."/>
            <person name="Singh A."/>
            <person name="Wilkins M.J."/>
            <person name="Karaoz U."/>
            <person name="Brodie E.L."/>
            <person name="Williams K.H."/>
            <person name="Hubbard S.S."/>
            <person name="Banfield J.F."/>
        </authorList>
    </citation>
    <scope>NUCLEOTIDE SEQUENCE [LARGE SCALE GENOMIC DNA]</scope>
</reference>
<accession>A0A1F4XIQ3</accession>
<evidence type="ECO:0000256" key="3">
    <source>
        <dbReference type="HAMAP-Rule" id="MF_00385"/>
    </source>
</evidence>
<protein>
    <recommendedName>
        <fullName evidence="3">Small ribosomal subunit protein bS16</fullName>
    </recommendedName>
</protein>
<dbReference type="SUPFAM" id="SSF54565">
    <property type="entry name" value="Ribosomal protein S16"/>
    <property type="match status" value="1"/>
</dbReference>
<dbReference type="EMBL" id="MEWR01000023">
    <property type="protein sequence ID" value="OGC81567.1"/>
    <property type="molecule type" value="Genomic_DNA"/>
</dbReference>